<dbReference type="Pfam" id="PF01061">
    <property type="entry name" value="ABC2_membrane"/>
    <property type="match status" value="1"/>
</dbReference>
<comment type="caution">
    <text evidence="7">The sequence shown here is derived from an EMBL/GenBank/DDBJ whole genome shotgun (WGS) entry which is preliminary data.</text>
</comment>
<name>A0A2T0T4D6_9PSEU</name>
<sequence length="262" mass="27453">MQSLRVIGRSAAVAFADARAIYTWRTWTFGWLGRMLAQVVFFTYLGTKVGGAEQTVRLVLGNAVMTSVVESLSVVASTGWERMSGTLPLLVAAPTRPVWVFFGRSLQWPVSGTATSLVALFGLAPLFGVSWQAAQVPAVVALVGLAALGSYCFGLLLAALVLRAYGLRNVVSNAAYLLMMPLCGVLVPAEVLPGPARAVGALLPLTHVLTALRGVVAHSPPAAVLVPTGMAVLTTIGWFAAASFAFDVLVRGARRSGTLDLT</sequence>
<dbReference type="OrthoDB" id="4239003at2"/>
<dbReference type="Proteomes" id="UP000239494">
    <property type="component" value="Unassembled WGS sequence"/>
</dbReference>
<keyword evidence="2 5" id="KW-0812">Transmembrane</keyword>
<keyword evidence="3 5" id="KW-1133">Transmembrane helix</keyword>
<organism evidence="7 8">
    <name type="scientific">Umezawaea tangerina</name>
    <dbReference type="NCBI Taxonomy" id="84725"/>
    <lineage>
        <taxon>Bacteria</taxon>
        <taxon>Bacillati</taxon>
        <taxon>Actinomycetota</taxon>
        <taxon>Actinomycetes</taxon>
        <taxon>Pseudonocardiales</taxon>
        <taxon>Pseudonocardiaceae</taxon>
        <taxon>Umezawaea</taxon>
    </lineage>
</organism>
<reference evidence="7 8" key="1">
    <citation type="submission" date="2018-03" db="EMBL/GenBank/DDBJ databases">
        <title>Genomic Encyclopedia of Archaeal and Bacterial Type Strains, Phase II (KMG-II): from individual species to whole genera.</title>
        <authorList>
            <person name="Goeker M."/>
        </authorList>
    </citation>
    <scope>NUCLEOTIDE SEQUENCE [LARGE SCALE GENOMIC DNA]</scope>
    <source>
        <strain evidence="7 8">DSM 44720</strain>
    </source>
</reference>
<dbReference type="GO" id="GO:0016020">
    <property type="term" value="C:membrane"/>
    <property type="evidence" value="ECO:0007669"/>
    <property type="project" value="UniProtKB-SubCell"/>
</dbReference>
<evidence type="ECO:0000256" key="5">
    <source>
        <dbReference type="SAM" id="Phobius"/>
    </source>
</evidence>
<dbReference type="PANTHER" id="PTHR43229">
    <property type="entry name" value="NODULATION PROTEIN J"/>
    <property type="match status" value="1"/>
</dbReference>
<keyword evidence="4 5" id="KW-0472">Membrane</keyword>
<dbReference type="PANTHER" id="PTHR43229:SF2">
    <property type="entry name" value="NODULATION PROTEIN J"/>
    <property type="match status" value="1"/>
</dbReference>
<dbReference type="InterPro" id="IPR051784">
    <property type="entry name" value="Nod_factor_ABC_transporter"/>
</dbReference>
<dbReference type="GO" id="GO:0140359">
    <property type="term" value="F:ABC-type transporter activity"/>
    <property type="evidence" value="ECO:0007669"/>
    <property type="project" value="InterPro"/>
</dbReference>
<feature type="transmembrane region" description="Helical" evidence="5">
    <location>
        <begin position="222"/>
        <end position="246"/>
    </location>
</feature>
<evidence type="ECO:0000259" key="6">
    <source>
        <dbReference type="Pfam" id="PF01061"/>
    </source>
</evidence>
<protein>
    <submittedName>
        <fullName evidence="7">ABC-2 type transport system permease protein</fullName>
    </submittedName>
</protein>
<evidence type="ECO:0000256" key="4">
    <source>
        <dbReference type="ARBA" id="ARBA00023136"/>
    </source>
</evidence>
<feature type="transmembrane region" description="Helical" evidence="5">
    <location>
        <begin position="174"/>
        <end position="192"/>
    </location>
</feature>
<dbReference type="RefSeq" id="WP_106189038.1">
    <property type="nucleotide sequence ID" value="NZ_PVTF01000006.1"/>
</dbReference>
<evidence type="ECO:0000256" key="2">
    <source>
        <dbReference type="ARBA" id="ARBA00022692"/>
    </source>
</evidence>
<feature type="domain" description="ABC-2 type transporter transmembrane" evidence="6">
    <location>
        <begin position="22"/>
        <end position="215"/>
    </location>
</feature>
<keyword evidence="8" id="KW-1185">Reference proteome</keyword>
<evidence type="ECO:0000313" key="8">
    <source>
        <dbReference type="Proteomes" id="UP000239494"/>
    </source>
</evidence>
<gene>
    <name evidence="7" type="ORF">CLV43_106225</name>
</gene>
<comment type="subcellular location">
    <subcellularLocation>
        <location evidence="1">Membrane</location>
        <topology evidence="1">Multi-pass membrane protein</topology>
    </subcellularLocation>
</comment>
<evidence type="ECO:0000256" key="3">
    <source>
        <dbReference type="ARBA" id="ARBA00022989"/>
    </source>
</evidence>
<dbReference type="EMBL" id="PVTF01000006">
    <property type="protein sequence ID" value="PRY40489.1"/>
    <property type="molecule type" value="Genomic_DNA"/>
</dbReference>
<dbReference type="InterPro" id="IPR013525">
    <property type="entry name" value="ABC2_TM"/>
</dbReference>
<accession>A0A2T0T4D6</accession>
<feature type="transmembrane region" description="Helical" evidence="5">
    <location>
        <begin position="106"/>
        <end position="127"/>
    </location>
</feature>
<feature type="transmembrane region" description="Helical" evidence="5">
    <location>
        <begin position="139"/>
        <end position="162"/>
    </location>
</feature>
<proteinExistence type="predicted"/>
<dbReference type="AlphaFoldDB" id="A0A2T0T4D6"/>
<evidence type="ECO:0000313" key="7">
    <source>
        <dbReference type="EMBL" id="PRY40489.1"/>
    </source>
</evidence>
<evidence type="ECO:0000256" key="1">
    <source>
        <dbReference type="ARBA" id="ARBA00004141"/>
    </source>
</evidence>